<gene>
    <name evidence="1" type="ORF">BDV33DRAFT_186366</name>
</gene>
<organism evidence="1 2">
    <name type="scientific">Aspergillus novoparasiticus</name>
    <dbReference type="NCBI Taxonomy" id="986946"/>
    <lineage>
        <taxon>Eukaryota</taxon>
        <taxon>Fungi</taxon>
        <taxon>Dikarya</taxon>
        <taxon>Ascomycota</taxon>
        <taxon>Pezizomycotina</taxon>
        <taxon>Eurotiomycetes</taxon>
        <taxon>Eurotiomycetidae</taxon>
        <taxon>Eurotiales</taxon>
        <taxon>Aspergillaceae</taxon>
        <taxon>Aspergillus</taxon>
        <taxon>Aspergillus subgen. Circumdati</taxon>
    </lineage>
</organism>
<dbReference type="AlphaFoldDB" id="A0A5N6E519"/>
<name>A0A5N6E519_9EURO</name>
<evidence type="ECO:0000313" key="2">
    <source>
        <dbReference type="Proteomes" id="UP000326799"/>
    </source>
</evidence>
<proteinExistence type="predicted"/>
<dbReference type="EMBL" id="ML734103">
    <property type="protein sequence ID" value="KAB8212652.1"/>
    <property type="molecule type" value="Genomic_DNA"/>
</dbReference>
<protein>
    <submittedName>
        <fullName evidence="1">Uncharacterized protein</fullName>
    </submittedName>
</protein>
<sequence length="86" mass="9520">MTPVQNDPTTYTLDVMEYTPSGLPPCNADTSHVAINPTANPGWYYVYHLHTRYTCPRHSAFSTEPGYQAAQENAAIPAYTGDEINL</sequence>
<keyword evidence="2" id="KW-1185">Reference proteome</keyword>
<reference evidence="1 2" key="1">
    <citation type="submission" date="2019-04" db="EMBL/GenBank/DDBJ databases">
        <title>Fungal friends and foes A comparative genomics study of 23 Aspergillus species from section Flavi.</title>
        <authorList>
            <consortium name="DOE Joint Genome Institute"/>
            <person name="Kjaerbolling I."/>
            <person name="Vesth T.C."/>
            <person name="Frisvad J.C."/>
            <person name="Nybo J.L."/>
            <person name="Theobald S."/>
            <person name="Kildgaard S."/>
            <person name="Petersen T.I."/>
            <person name="Kuo A."/>
            <person name="Sato A."/>
            <person name="Lyhne E.K."/>
            <person name="Kogle M.E."/>
            <person name="Wiebenga A."/>
            <person name="Kun R.S."/>
            <person name="Lubbers R.J."/>
            <person name="Makela M.R."/>
            <person name="Barry K."/>
            <person name="Chovatia M."/>
            <person name="Clum A."/>
            <person name="Daum C."/>
            <person name="Haridas S."/>
            <person name="He G."/>
            <person name="LaButti K."/>
            <person name="Lipzen A."/>
            <person name="Mondo S."/>
            <person name="Pangilinan J."/>
            <person name="Riley R."/>
            <person name="Salamov A."/>
            <person name="Simmons B.A."/>
            <person name="Magnuson J.K."/>
            <person name="Henrissat B."/>
            <person name="Mortensen U.H."/>
            <person name="Larsen T.O."/>
            <person name="De vries R.P."/>
            <person name="Grigoriev I.V."/>
            <person name="Machida M."/>
            <person name="Baker S.E."/>
            <person name="Andersen M.R."/>
        </authorList>
    </citation>
    <scope>NUCLEOTIDE SEQUENCE [LARGE SCALE GENOMIC DNA]</scope>
    <source>
        <strain evidence="1 2">CBS 126849</strain>
    </source>
</reference>
<accession>A0A5N6E519</accession>
<evidence type="ECO:0000313" key="1">
    <source>
        <dbReference type="EMBL" id="KAB8212652.1"/>
    </source>
</evidence>
<dbReference type="Proteomes" id="UP000326799">
    <property type="component" value="Unassembled WGS sequence"/>
</dbReference>